<feature type="region of interest" description="Disordered" evidence="1">
    <location>
        <begin position="108"/>
        <end position="130"/>
    </location>
</feature>
<keyword evidence="3" id="KW-1185">Reference proteome</keyword>
<proteinExistence type="predicted"/>
<feature type="region of interest" description="Disordered" evidence="1">
    <location>
        <begin position="449"/>
        <end position="473"/>
    </location>
</feature>
<feature type="region of interest" description="Disordered" evidence="1">
    <location>
        <begin position="678"/>
        <end position="697"/>
    </location>
</feature>
<feature type="compositionally biased region" description="Basic and acidic residues" evidence="1">
    <location>
        <begin position="517"/>
        <end position="552"/>
    </location>
</feature>
<evidence type="ECO:0000313" key="3">
    <source>
        <dbReference type="Proteomes" id="UP000265515"/>
    </source>
</evidence>
<accession>A0A388LJ73</accession>
<feature type="region of interest" description="Disordered" evidence="1">
    <location>
        <begin position="27"/>
        <end position="90"/>
    </location>
</feature>
<name>A0A388LJ73_CHABU</name>
<gene>
    <name evidence="2" type="ORF">CBR_g34577</name>
</gene>
<evidence type="ECO:0000313" key="2">
    <source>
        <dbReference type="EMBL" id="GBG82293.1"/>
    </source>
</evidence>
<protein>
    <recommendedName>
        <fullName evidence="4">Retrotransposon gag domain-containing protein</fullName>
    </recommendedName>
</protein>
<dbReference type="Gramene" id="GBG82293">
    <property type="protein sequence ID" value="GBG82293"/>
    <property type="gene ID" value="CBR_g34577"/>
</dbReference>
<feature type="compositionally biased region" description="Basic and acidic residues" evidence="1">
    <location>
        <begin position="108"/>
        <end position="118"/>
    </location>
</feature>
<comment type="caution">
    <text evidence="2">The sequence shown here is derived from an EMBL/GenBank/DDBJ whole genome shotgun (WGS) entry which is preliminary data.</text>
</comment>
<dbReference type="EMBL" id="BFEA01000402">
    <property type="protein sequence ID" value="GBG82293.1"/>
    <property type="molecule type" value="Genomic_DNA"/>
</dbReference>
<dbReference type="AlphaFoldDB" id="A0A388LJ73"/>
<organism evidence="2 3">
    <name type="scientific">Chara braunii</name>
    <name type="common">Braun's stonewort</name>
    <dbReference type="NCBI Taxonomy" id="69332"/>
    <lineage>
        <taxon>Eukaryota</taxon>
        <taxon>Viridiplantae</taxon>
        <taxon>Streptophyta</taxon>
        <taxon>Charophyceae</taxon>
        <taxon>Charales</taxon>
        <taxon>Characeae</taxon>
        <taxon>Chara</taxon>
    </lineage>
</organism>
<feature type="compositionally biased region" description="Basic and acidic residues" evidence="1">
    <location>
        <begin position="73"/>
        <end position="90"/>
    </location>
</feature>
<evidence type="ECO:0000256" key="1">
    <source>
        <dbReference type="SAM" id="MobiDB-lite"/>
    </source>
</evidence>
<sequence length="810" mass="95314">MGVHKDTGEYHPSPDRSLRELKERIRQHAPLGCAERPDDGEPEVMGGPVVTEPERPPSKIWMENITESPSFRGETEDRRSSAYERRDAREHRRRDDWRDQCIRDQAWRDRDSPHERSRPPQRIYDPQMGESYTLPYERRDRFIISHQPTELDTKPPVFKGYGITEYLEKWELHASRSQWCEDEFIVNFLFNSDPSLNQIIKEARSKDRKWTSYKTSLYELFKLEDIRYSIEDPESMTQGEDESVQAFGKRFQKISDSLIEKGKLSEVDRCTIFICRLPRGKQKGILRELPHDKLDFSTVLELAMKAGADDCKDLLWRGMQRWDFSLYREYGIDRCPDFNDQPWAERRYLMDRDRPPRPRDNETVIDEMREMIKVLARQVARIEAKTETIGYKARYESLNSLRCDRVMTGSAYSLRWDNRNSGSWRDAGDRNPRTLADYRAREQRYLIRRDDSSRYQGENRDRQVAHPRDYTRDRDNEYRRHGWVETYPQSPRYDRCPEDLPNAEEYLKTLDRYDHVTARDRHNNSRERDERGDVDRDYRNDARQESDLRPQDIRVLGGHEGYRRVEAQPSSPRNTCVCCCSDDHIGRDCPDLQKAIDYGIVRLRDRWCVKRNDDQRDASVFPSKNDDVKVRRALSNEVEAIPKSRSVRIFLPSVAKTPIVSNCVASTKSSWDLLSKERVVPEDQEGEEEEQKREFEEVAETVTTPLRQALSQCMRSSIRETPKRTQDEPTILIDPEQGKPILLTDEIFADSRSLADKPIANVVPIAHQSRPRALVRTVPRPFSLMRERACLMTSSTFLEVVSWGLCLTIR</sequence>
<feature type="region of interest" description="Disordered" evidence="1">
    <location>
        <begin position="517"/>
        <end position="555"/>
    </location>
</feature>
<evidence type="ECO:0008006" key="4">
    <source>
        <dbReference type="Google" id="ProtNLM"/>
    </source>
</evidence>
<dbReference type="Proteomes" id="UP000265515">
    <property type="component" value="Unassembled WGS sequence"/>
</dbReference>
<reference evidence="2 3" key="1">
    <citation type="journal article" date="2018" name="Cell">
        <title>The Chara Genome: Secondary Complexity and Implications for Plant Terrestrialization.</title>
        <authorList>
            <person name="Nishiyama T."/>
            <person name="Sakayama H."/>
            <person name="Vries J.D."/>
            <person name="Buschmann H."/>
            <person name="Saint-Marcoux D."/>
            <person name="Ullrich K.K."/>
            <person name="Haas F.B."/>
            <person name="Vanderstraeten L."/>
            <person name="Becker D."/>
            <person name="Lang D."/>
            <person name="Vosolsobe S."/>
            <person name="Rombauts S."/>
            <person name="Wilhelmsson P.K.I."/>
            <person name="Janitza P."/>
            <person name="Kern R."/>
            <person name="Heyl A."/>
            <person name="Rumpler F."/>
            <person name="Villalobos L.I.A.C."/>
            <person name="Clay J.M."/>
            <person name="Skokan R."/>
            <person name="Toyoda A."/>
            <person name="Suzuki Y."/>
            <person name="Kagoshima H."/>
            <person name="Schijlen E."/>
            <person name="Tajeshwar N."/>
            <person name="Catarino B."/>
            <person name="Hetherington A.J."/>
            <person name="Saltykova A."/>
            <person name="Bonnot C."/>
            <person name="Breuninger H."/>
            <person name="Symeonidi A."/>
            <person name="Radhakrishnan G.V."/>
            <person name="Van Nieuwerburgh F."/>
            <person name="Deforce D."/>
            <person name="Chang C."/>
            <person name="Karol K.G."/>
            <person name="Hedrich R."/>
            <person name="Ulvskov P."/>
            <person name="Glockner G."/>
            <person name="Delwiche C.F."/>
            <person name="Petrasek J."/>
            <person name="Van de Peer Y."/>
            <person name="Friml J."/>
            <person name="Beilby M."/>
            <person name="Dolan L."/>
            <person name="Kohara Y."/>
            <person name="Sugano S."/>
            <person name="Fujiyama A."/>
            <person name="Delaux P.-M."/>
            <person name="Quint M."/>
            <person name="TheiBen G."/>
            <person name="Hagemann M."/>
            <person name="Harholt J."/>
            <person name="Dunand C."/>
            <person name="Zachgo S."/>
            <person name="Langdale J."/>
            <person name="Maumus F."/>
            <person name="Straeten D.V.D."/>
            <person name="Gould S.B."/>
            <person name="Rensing S.A."/>
        </authorList>
    </citation>
    <scope>NUCLEOTIDE SEQUENCE [LARGE SCALE GENOMIC DNA]</scope>
    <source>
        <strain evidence="2 3">S276</strain>
    </source>
</reference>